<organism evidence="3 4">
    <name type="scientific">Galendromus occidentalis</name>
    <name type="common">western predatory mite</name>
    <dbReference type="NCBI Taxonomy" id="34638"/>
    <lineage>
        <taxon>Eukaryota</taxon>
        <taxon>Metazoa</taxon>
        <taxon>Ecdysozoa</taxon>
        <taxon>Arthropoda</taxon>
        <taxon>Chelicerata</taxon>
        <taxon>Arachnida</taxon>
        <taxon>Acari</taxon>
        <taxon>Parasitiformes</taxon>
        <taxon>Mesostigmata</taxon>
        <taxon>Gamasina</taxon>
        <taxon>Phytoseioidea</taxon>
        <taxon>Phytoseiidae</taxon>
        <taxon>Typhlodrominae</taxon>
        <taxon>Galendromus</taxon>
    </lineage>
</organism>
<feature type="compositionally biased region" description="Low complexity" evidence="1">
    <location>
        <begin position="150"/>
        <end position="173"/>
    </location>
</feature>
<evidence type="ECO:0000256" key="2">
    <source>
        <dbReference type="SAM" id="SignalP"/>
    </source>
</evidence>
<feature type="chain" id="PRO_5042471599" evidence="2">
    <location>
        <begin position="21"/>
        <end position="275"/>
    </location>
</feature>
<gene>
    <name evidence="4" type="primary">LOC100898220</name>
</gene>
<feature type="compositionally biased region" description="Low complexity" evidence="1">
    <location>
        <begin position="181"/>
        <end position="191"/>
    </location>
</feature>
<feature type="compositionally biased region" description="Polar residues" evidence="1">
    <location>
        <begin position="129"/>
        <end position="143"/>
    </location>
</feature>
<evidence type="ECO:0000256" key="1">
    <source>
        <dbReference type="SAM" id="MobiDB-lite"/>
    </source>
</evidence>
<feature type="compositionally biased region" description="Basic and acidic residues" evidence="1">
    <location>
        <begin position="242"/>
        <end position="263"/>
    </location>
</feature>
<proteinExistence type="predicted"/>
<dbReference type="RefSeq" id="XP_018496240.1">
    <property type="nucleotide sequence ID" value="XM_018640724.1"/>
</dbReference>
<feature type="compositionally biased region" description="Low complexity" evidence="1">
    <location>
        <begin position="264"/>
        <end position="275"/>
    </location>
</feature>
<reference evidence="4" key="1">
    <citation type="submission" date="2025-08" db="UniProtKB">
        <authorList>
            <consortium name="RefSeq"/>
        </authorList>
    </citation>
    <scope>IDENTIFICATION</scope>
</reference>
<evidence type="ECO:0000313" key="4">
    <source>
        <dbReference type="RefSeq" id="XP_018496240.1"/>
    </source>
</evidence>
<protein>
    <submittedName>
        <fullName evidence="4">Flocculation protein FLO11</fullName>
    </submittedName>
</protein>
<keyword evidence="2" id="KW-0732">Signal</keyword>
<dbReference type="GeneID" id="100898220"/>
<dbReference type="AlphaFoldDB" id="A0AAJ7L791"/>
<feature type="compositionally biased region" description="Low complexity" evidence="1">
    <location>
        <begin position="95"/>
        <end position="111"/>
    </location>
</feature>
<feature type="region of interest" description="Disordered" evidence="1">
    <location>
        <begin position="22"/>
        <end position="275"/>
    </location>
</feature>
<feature type="compositionally biased region" description="Low complexity" evidence="1">
    <location>
        <begin position="45"/>
        <end position="57"/>
    </location>
</feature>
<dbReference type="KEGG" id="goe:100898220"/>
<sequence>MASIKFLIVLVTLGYLSTLADVSVNAQKSPNPISGLKKRSDDSATDAGEAAATPEADAGSEKEPAEDGEEASTASPDDAADDETTTVSPDDGADDSTTTDSDAEDGSSTTSPDEETSDGSEAPERSDEVTTTTEGGDASSTTPAEGGDDASTTPESTTEGSTAESTPESAPETTPAPPPVAAAVAGVAAVPSPAPADSPAPPPVAPVPIATKNITITKRSSNASSPIAGKGPSMKSASDAAMSKRSEKMRVKIGDKASEKDLGSKLSDSGGSISF</sequence>
<evidence type="ECO:0000313" key="3">
    <source>
        <dbReference type="Proteomes" id="UP000694867"/>
    </source>
</evidence>
<keyword evidence="3" id="KW-1185">Reference proteome</keyword>
<feature type="compositionally biased region" description="Polar residues" evidence="1">
    <location>
        <begin position="212"/>
        <end position="225"/>
    </location>
</feature>
<name>A0AAJ7L791_9ACAR</name>
<feature type="compositionally biased region" description="Pro residues" evidence="1">
    <location>
        <begin position="192"/>
        <end position="206"/>
    </location>
</feature>
<feature type="signal peptide" evidence="2">
    <location>
        <begin position="1"/>
        <end position="20"/>
    </location>
</feature>
<accession>A0AAJ7L791</accession>
<dbReference type="Proteomes" id="UP000694867">
    <property type="component" value="Unplaced"/>
</dbReference>